<gene>
    <name evidence="1" type="ORF">GKO46_09240</name>
    <name evidence="2" type="ORF">GKO48_12295</name>
</gene>
<proteinExistence type="predicted"/>
<sequence length="57" mass="6804">MKPWSQRPGEKVIITRRALEDLIHHLENPDMFAPNQYIQDAKTIREQLADRRNVHEP</sequence>
<protein>
    <submittedName>
        <fullName evidence="2">Uncharacterized protein</fullName>
    </submittedName>
</protein>
<evidence type="ECO:0000313" key="4">
    <source>
        <dbReference type="Proteomes" id="UP001321249"/>
    </source>
</evidence>
<dbReference type="Proteomes" id="UP001219901">
    <property type="component" value="Chromosome"/>
</dbReference>
<reference evidence="2" key="2">
    <citation type="journal article" date="2023" name="Nat. Commun.">
        <title>Cultivation of marine bacteria of the SAR202 clade.</title>
        <authorList>
            <person name="Lim Y."/>
            <person name="Seo J.H."/>
            <person name="Giovannoni S.J."/>
            <person name="Kang I."/>
            <person name="Cho J.C."/>
        </authorList>
    </citation>
    <scope>NUCLEOTIDE SEQUENCE</scope>
    <source>
        <strain evidence="2">JH1073</strain>
    </source>
</reference>
<dbReference type="RefSeq" id="WP_342825438.1">
    <property type="nucleotide sequence ID" value="NZ_CP046146.1"/>
</dbReference>
<dbReference type="EMBL" id="CP046147">
    <property type="protein sequence ID" value="WFG40357.1"/>
    <property type="molecule type" value="Genomic_DNA"/>
</dbReference>
<dbReference type="EMBL" id="WMBE01000003">
    <property type="protein sequence ID" value="MDG0867252.1"/>
    <property type="molecule type" value="Genomic_DNA"/>
</dbReference>
<name>A0AAJ6CUB1_9CHLR</name>
<reference evidence="3 4" key="1">
    <citation type="submission" date="2019-11" db="EMBL/GenBank/DDBJ databases">
        <authorList>
            <person name="Cho J.-C."/>
        </authorList>
    </citation>
    <scope>NUCLEOTIDE SEQUENCE [LARGE SCALE GENOMIC DNA]</scope>
    <source>
        <strain evidence="2 3">JH1073</strain>
        <strain evidence="1 4">JH702</strain>
    </source>
</reference>
<reference evidence="3" key="3">
    <citation type="submission" date="2023-06" db="EMBL/GenBank/DDBJ databases">
        <title>Pangenomics reveal diversification of enzyme families and niche specialization in globally abundant SAR202 bacteria.</title>
        <authorList>
            <person name="Saw J.H.W."/>
        </authorList>
    </citation>
    <scope>NUCLEOTIDE SEQUENCE [LARGE SCALE GENOMIC DNA]</scope>
    <source>
        <strain evidence="3">JH1073</strain>
    </source>
</reference>
<accession>A0AAJ6CUB1</accession>
<evidence type="ECO:0000313" key="2">
    <source>
        <dbReference type="EMBL" id="WFG40357.1"/>
    </source>
</evidence>
<organism evidence="2 3">
    <name type="scientific">Candidatus Lucifugimonas marina</name>
    <dbReference type="NCBI Taxonomy" id="3038979"/>
    <lineage>
        <taxon>Bacteria</taxon>
        <taxon>Bacillati</taxon>
        <taxon>Chloroflexota</taxon>
        <taxon>Dehalococcoidia</taxon>
        <taxon>SAR202 cluster</taxon>
        <taxon>Candidatus Lucifugimonadales</taxon>
        <taxon>Candidatus Lucifugimonadaceae</taxon>
        <taxon>Candidatus Lucifugimonas</taxon>
    </lineage>
</organism>
<evidence type="ECO:0000313" key="3">
    <source>
        <dbReference type="Proteomes" id="UP001219901"/>
    </source>
</evidence>
<evidence type="ECO:0000313" key="1">
    <source>
        <dbReference type="EMBL" id="MDG0867252.1"/>
    </source>
</evidence>
<dbReference type="Proteomes" id="UP001321249">
    <property type="component" value="Unassembled WGS sequence"/>
</dbReference>
<dbReference type="AlphaFoldDB" id="A0AAJ6CUB1"/>
<keyword evidence="3" id="KW-1185">Reference proteome</keyword>